<gene>
    <name evidence="2" type="ORF">C8A05DRAFT_48207</name>
</gene>
<sequence>MCGVVALTWSPDVNAVADALTTLLDDGSDDVVVVMHSYGGMVGTDAVGKVVEERSQGGNNTGKIRRLVYVSAYVPLEGHTLGKAMEGAVQEPPPPPEYLSFEAPYIALNDLAVDTFYHDVPEPLVSQYAPLLGKQPAATFATPVGYAGWRRVPSTFVYTTHDRPLPLVYQQFIGRRAQEVANQHGCVRPFEGAMGEVYMDSGHTPFLSRMQEMGDILIRAAEIA</sequence>
<dbReference type="InterPro" id="IPR000073">
    <property type="entry name" value="AB_hydrolase_1"/>
</dbReference>
<feature type="domain" description="AB hydrolase-1" evidence="1">
    <location>
        <begin position="8"/>
        <end position="213"/>
    </location>
</feature>
<comment type="caution">
    <text evidence="2">The sequence shown here is derived from an EMBL/GenBank/DDBJ whole genome shotgun (WGS) entry which is preliminary data.</text>
</comment>
<dbReference type="AlphaFoldDB" id="A0AAN6M9G7"/>
<dbReference type="Pfam" id="PF12697">
    <property type="entry name" value="Abhydrolase_6"/>
    <property type="match status" value="1"/>
</dbReference>
<keyword evidence="3" id="KW-1185">Reference proteome</keyword>
<dbReference type="InterPro" id="IPR029058">
    <property type="entry name" value="AB_hydrolase_fold"/>
</dbReference>
<dbReference type="Proteomes" id="UP001303889">
    <property type="component" value="Unassembled WGS sequence"/>
</dbReference>
<evidence type="ECO:0000313" key="2">
    <source>
        <dbReference type="EMBL" id="KAK3896992.1"/>
    </source>
</evidence>
<organism evidence="2 3">
    <name type="scientific">Staphylotrichum tortipilum</name>
    <dbReference type="NCBI Taxonomy" id="2831512"/>
    <lineage>
        <taxon>Eukaryota</taxon>
        <taxon>Fungi</taxon>
        <taxon>Dikarya</taxon>
        <taxon>Ascomycota</taxon>
        <taxon>Pezizomycotina</taxon>
        <taxon>Sordariomycetes</taxon>
        <taxon>Sordariomycetidae</taxon>
        <taxon>Sordariales</taxon>
        <taxon>Chaetomiaceae</taxon>
        <taxon>Staphylotrichum</taxon>
    </lineage>
</organism>
<dbReference type="Gene3D" id="3.40.50.1820">
    <property type="entry name" value="alpha/beta hydrolase"/>
    <property type="match status" value="1"/>
</dbReference>
<dbReference type="InterPro" id="IPR052897">
    <property type="entry name" value="Sec-Metab_Biosynth_Hydrolase"/>
</dbReference>
<reference evidence="2" key="2">
    <citation type="submission" date="2023-05" db="EMBL/GenBank/DDBJ databases">
        <authorList>
            <consortium name="Lawrence Berkeley National Laboratory"/>
            <person name="Steindorff A."/>
            <person name="Hensen N."/>
            <person name="Bonometti L."/>
            <person name="Westerberg I."/>
            <person name="Brannstrom I.O."/>
            <person name="Guillou S."/>
            <person name="Cros-Aarteil S."/>
            <person name="Calhoun S."/>
            <person name="Haridas S."/>
            <person name="Kuo A."/>
            <person name="Mondo S."/>
            <person name="Pangilinan J."/>
            <person name="Riley R."/>
            <person name="Labutti K."/>
            <person name="Andreopoulos B."/>
            <person name="Lipzen A."/>
            <person name="Chen C."/>
            <person name="Yanf M."/>
            <person name="Daum C."/>
            <person name="Ng V."/>
            <person name="Clum A."/>
            <person name="Ohm R."/>
            <person name="Martin F."/>
            <person name="Silar P."/>
            <person name="Natvig D."/>
            <person name="Lalanne C."/>
            <person name="Gautier V."/>
            <person name="Ament-Velasquez S.L."/>
            <person name="Kruys A."/>
            <person name="Hutchinson M.I."/>
            <person name="Powell A.J."/>
            <person name="Barry K."/>
            <person name="Miller A.N."/>
            <person name="Grigoriev I.V."/>
            <person name="Debuchy R."/>
            <person name="Gladieux P."/>
            <person name="Thoren M.H."/>
            <person name="Johannesson H."/>
        </authorList>
    </citation>
    <scope>NUCLEOTIDE SEQUENCE</scope>
    <source>
        <strain evidence="2">CBS 103.79</strain>
    </source>
</reference>
<accession>A0AAN6M9G7</accession>
<dbReference type="PANTHER" id="PTHR37017">
    <property type="entry name" value="AB HYDROLASE-1 DOMAIN-CONTAINING PROTEIN-RELATED"/>
    <property type="match status" value="1"/>
</dbReference>
<dbReference type="PANTHER" id="PTHR37017:SF11">
    <property type="entry name" value="ESTERASE_LIPASE_THIOESTERASE DOMAIN-CONTAINING PROTEIN"/>
    <property type="match status" value="1"/>
</dbReference>
<protein>
    <recommendedName>
        <fullName evidence="1">AB hydrolase-1 domain-containing protein</fullName>
    </recommendedName>
</protein>
<reference evidence="2" key="1">
    <citation type="journal article" date="2023" name="Mol. Phylogenet. Evol.">
        <title>Genome-scale phylogeny and comparative genomics of the fungal order Sordariales.</title>
        <authorList>
            <person name="Hensen N."/>
            <person name="Bonometti L."/>
            <person name="Westerberg I."/>
            <person name="Brannstrom I.O."/>
            <person name="Guillou S."/>
            <person name="Cros-Aarteil S."/>
            <person name="Calhoun S."/>
            <person name="Haridas S."/>
            <person name="Kuo A."/>
            <person name="Mondo S."/>
            <person name="Pangilinan J."/>
            <person name="Riley R."/>
            <person name="LaButti K."/>
            <person name="Andreopoulos B."/>
            <person name="Lipzen A."/>
            <person name="Chen C."/>
            <person name="Yan M."/>
            <person name="Daum C."/>
            <person name="Ng V."/>
            <person name="Clum A."/>
            <person name="Steindorff A."/>
            <person name="Ohm R.A."/>
            <person name="Martin F."/>
            <person name="Silar P."/>
            <person name="Natvig D.O."/>
            <person name="Lalanne C."/>
            <person name="Gautier V."/>
            <person name="Ament-Velasquez S.L."/>
            <person name="Kruys A."/>
            <person name="Hutchinson M.I."/>
            <person name="Powell A.J."/>
            <person name="Barry K."/>
            <person name="Miller A.N."/>
            <person name="Grigoriev I.V."/>
            <person name="Debuchy R."/>
            <person name="Gladieux P."/>
            <person name="Hiltunen Thoren M."/>
            <person name="Johannesson H."/>
        </authorList>
    </citation>
    <scope>NUCLEOTIDE SEQUENCE</scope>
    <source>
        <strain evidence="2">CBS 103.79</strain>
    </source>
</reference>
<proteinExistence type="predicted"/>
<evidence type="ECO:0000313" key="3">
    <source>
        <dbReference type="Proteomes" id="UP001303889"/>
    </source>
</evidence>
<name>A0AAN6M9G7_9PEZI</name>
<dbReference type="SUPFAM" id="SSF53474">
    <property type="entry name" value="alpha/beta-Hydrolases"/>
    <property type="match status" value="1"/>
</dbReference>
<evidence type="ECO:0000259" key="1">
    <source>
        <dbReference type="Pfam" id="PF12697"/>
    </source>
</evidence>
<dbReference type="EMBL" id="MU856312">
    <property type="protein sequence ID" value="KAK3896992.1"/>
    <property type="molecule type" value="Genomic_DNA"/>
</dbReference>